<reference evidence="2 3" key="1">
    <citation type="submission" date="2020-05" db="EMBL/GenBank/DDBJ databases">
        <title>Complete genome sequencing of Campylobacter and Arcobacter type strains.</title>
        <authorList>
            <person name="Miller W.G."/>
            <person name="Yee E."/>
        </authorList>
    </citation>
    <scope>NUCLEOTIDE SEQUENCE [LARGE SCALE GENOMIC DNA]</scope>
    <source>
        <strain evidence="2 3">LMG 26156</strain>
    </source>
</reference>
<accession>A0AAE7BBI2</accession>
<feature type="transmembrane region" description="Helical" evidence="1">
    <location>
        <begin position="33"/>
        <end position="62"/>
    </location>
</feature>
<keyword evidence="1" id="KW-0812">Transmembrane</keyword>
<dbReference type="AlphaFoldDB" id="A0AAE7BBI2"/>
<keyword evidence="3" id="KW-1185">Reference proteome</keyword>
<dbReference type="Proteomes" id="UP000503482">
    <property type="component" value="Chromosome"/>
</dbReference>
<organism evidence="2 3">
    <name type="scientific">Arcobacter venerupis</name>
    <dbReference type="NCBI Taxonomy" id="1054033"/>
    <lineage>
        <taxon>Bacteria</taxon>
        <taxon>Pseudomonadati</taxon>
        <taxon>Campylobacterota</taxon>
        <taxon>Epsilonproteobacteria</taxon>
        <taxon>Campylobacterales</taxon>
        <taxon>Arcobacteraceae</taxon>
        <taxon>Arcobacter</taxon>
    </lineage>
</organism>
<dbReference type="KEGG" id="avp:AVENP_1809"/>
<protein>
    <submittedName>
        <fullName evidence="2">Membrane protein</fullName>
    </submittedName>
</protein>
<proteinExistence type="predicted"/>
<dbReference type="RefSeq" id="WP_128358079.1">
    <property type="nucleotide sequence ID" value="NZ_CP053840.1"/>
</dbReference>
<feature type="transmembrane region" description="Helical" evidence="1">
    <location>
        <begin position="6"/>
        <end position="26"/>
    </location>
</feature>
<keyword evidence="1" id="KW-1133">Transmembrane helix</keyword>
<sequence>MKNSLQNQFIYLMCFIFLIFAFLPVLKSEKINIIFIIVPFVIFLMNMFFSKLFTPIFLAWMFIGKILEKIIPPIIMSIIFFTLFFPIGFFLKLIGKDLLNKKFEKEKESYWIIRNDEIQSMRYQF</sequence>
<keyword evidence="1" id="KW-0472">Membrane</keyword>
<evidence type="ECO:0000313" key="3">
    <source>
        <dbReference type="Proteomes" id="UP000503482"/>
    </source>
</evidence>
<evidence type="ECO:0000256" key="1">
    <source>
        <dbReference type="SAM" id="Phobius"/>
    </source>
</evidence>
<dbReference type="EMBL" id="CP053840">
    <property type="protein sequence ID" value="QKF67354.1"/>
    <property type="molecule type" value="Genomic_DNA"/>
</dbReference>
<name>A0AAE7BBI2_9BACT</name>
<gene>
    <name evidence="2" type="ORF">AVENP_1809</name>
</gene>
<evidence type="ECO:0000313" key="2">
    <source>
        <dbReference type="EMBL" id="QKF67354.1"/>
    </source>
</evidence>
<feature type="transmembrane region" description="Helical" evidence="1">
    <location>
        <begin position="74"/>
        <end position="95"/>
    </location>
</feature>